<reference evidence="1 2" key="1">
    <citation type="submission" date="2021-03" db="EMBL/GenBank/DDBJ databases">
        <title>Genomic Encyclopedia of Type Strains, Phase IV (KMG-IV): sequencing the most valuable type-strain genomes for metagenomic binning, comparative biology and taxonomic classification.</title>
        <authorList>
            <person name="Goeker M."/>
        </authorList>
    </citation>
    <scope>NUCLEOTIDE SEQUENCE [LARGE SCALE GENOMIC DNA]</scope>
    <source>
        <strain evidence="1 2">DSM 40526</strain>
    </source>
</reference>
<dbReference type="InterPro" id="IPR007061">
    <property type="entry name" value="MST-like"/>
</dbReference>
<dbReference type="InterPro" id="IPR034660">
    <property type="entry name" value="DinB/YfiT-like"/>
</dbReference>
<accession>A0ABS4L1W3</accession>
<evidence type="ECO:0000313" key="2">
    <source>
        <dbReference type="Proteomes" id="UP001519310"/>
    </source>
</evidence>
<comment type="caution">
    <text evidence="1">The sequence shown here is derived from an EMBL/GenBank/DDBJ whole genome shotgun (WGS) entry which is preliminary data.</text>
</comment>
<gene>
    <name evidence="1" type="ORF">J2Z77_002063</name>
</gene>
<dbReference type="SUPFAM" id="SSF109854">
    <property type="entry name" value="DinB/YfiT-like putative metalloenzymes"/>
    <property type="match status" value="1"/>
</dbReference>
<dbReference type="EMBL" id="JAGGLQ010000003">
    <property type="protein sequence ID" value="MBP2036272.1"/>
    <property type="molecule type" value="Genomic_DNA"/>
</dbReference>
<dbReference type="Pfam" id="PF04978">
    <property type="entry name" value="MST"/>
    <property type="match status" value="1"/>
</dbReference>
<name>A0ABS4L1W3_STRAV</name>
<evidence type="ECO:0000313" key="1">
    <source>
        <dbReference type="EMBL" id="MBP2036272.1"/>
    </source>
</evidence>
<protein>
    <recommendedName>
        <fullName evidence="3">DUF664 domain-containing protein</fullName>
    </recommendedName>
</protein>
<proteinExistence type="predicted"/>
<sequence>MADPAVVADAWATWRAEVDFAEQLVAEAPGLDVTGETAHDDERMELREVLVHMIEEYARHNGHADFLRERIDGRAGQ</sequence>
<keyword evidence="2" id="KW-1185">Reference proteome</keyword>
<organism evidence="1 2">
    <name type="scientific">Streptomyces avidinii</name>
    <dbReference type="NCBI Taxonomy" id="1895"/>
    <lineage>
        <taxon>Bacteria</taxon>
        <taxon>Bacillati</taxon>
        <taxon>Actinomycetota</taxon>
        <taxon>Actinomycetes</taxon>
        <taxon>Kitasatosporales</taxon>
        <taxon>Streptomycetaceae</taxon>
        <taxon>Streptomyces</taxon>
    </lineage>
</organism>
<dbReference type="Proteomes" id="UP001519310">
    <property type="component" value="Unassembled WGS sequence"/>
</dbReference>
<dbReference type="Gene3D" id="1.20.120.450">
    <property type="entry name" value="dinb family like domain"/>
    <property type="match status" value="1"/>
</dbReference>
<evidence type="ECO:0008006" key="3">
    <source>
        <dbReference type="Google" id="ProtNLM"/>
    </source>
</evidence>